<dbReference type="InterPro" id="IPR013057">
    <property type="entry name" value="AA_transpt_TM"/>
</dbReference>
<name>A0A8J5V3J2_9ASCO</name>
<sequence>MPTIEQGASTISSSISLVKTIIGAGLLSMPLAYSTDGIIFGTFIILLAAITSGYGLFIQCYVSKYVPIGHATFFNLCSITYPHLSVIFDIAIAIQCFGCALSYLVLIGDLMPTIITEIPYVGESYHRLFWLVVSMIIIIPLSFKKNLDSLKYTSILALVAIGYMAVLVIVHALIGDVPQELKGEIILFPTNITNVFSTFSIIVFAFTGHQNMFSIINEAQDKSLSSLSKLVNFAIIVSSALFIIVGLAGYLTFGDFVNGNVILSYSNGITTTLGRFCIVFMVVCSFPLMLHPSRISVNNIYYWIKINLFHHPTKEVNENTALLEEVEEEHFDRKESHIVPFPDHIFIIITTVLLILGYGLAISIKSFAFVLAIVGATGSTAISFILPGLFGYKLIGSDEDSSNLDVFFRRCSLGLTIWGVGVTIFCHSHSHGNGHGGGHNHDEHDHIAPIPTTTSQSLNSKIDTTKLTALNLSNHPNDLPKLFKTQETKYQIKPIIKSDCDCQLILNIPFLNGSVKLYSLILRTNGNKYCPKTIKLFKNDKLIDFDNVNTKTPQQKLTHPQIGVLIDDEDEMEDSLVDDGDFVEHFLSRAQFTGVEQLTIFIEDIYDDEGEDECWIHSIELRGEFTELNKNPVITLYESAANPADHINLTSIIDKQNFTFGN</sequence>
<comment type="similarity">
    <text evidence="2">Belongs to the amino acid/polyamine transporter 2 family.</text>
</comment>
<evidence type="ECO:0000256" key="4">
    <source>
        <dbReference type="ARBA" id="ARBA00022989"/>
    </source>
</evidence>
<proteinExistence type="inferred from homology"/>
<gene>
    <name evidence="8" type="ORF">J8A68_001816</name>
</gene>
<feature type="transmembrane region" description="Helical" evidence="6">
    <location>
        <begin position="186"/>
        <end position="209"/>
    </location>
</feature>
<dbReference type="GO" id="GO:0015194">
    <property type="term" value="F:L-serine transmembrane transporter activity"/>
    <property type="evidence" value="ECO:0007669"/>
    <property type="project" value="TreeGrafter"/>
</dbReference>
<dbReference type="GO" id="GO:0005302">
    <property type="term" value="F:L-tyrosine transmembrane transporter activity"/>
    <property type="evidence" value="ECO:0007669"/>
    <property type="project" value="TreeGrafter"/>
</dbReference>
<organism evidence="8 9">
    <name type="scientific">[Candida] subhashii</name>
    <dbReference type="NCBI Taxonomy" id="561895"/>
    <lineage>
        <taxon>Eukaryota</taxon>
        <taxon>Fungi</taxon>
        <taxon>Dikarya</taxon>
        <taxon>Ascomycota</taxon>
        <taxon>Saccharomycotina</taxon>
        <taxon>Pichiomycetes</taxon>
        <taxon>Debaryomycetaceae</taxon>
        <taxon>Spathaspora</taxon>
    </lineage>
</organism>
<feature type="transmembrane region" description="Helical" evidence="6">
    <location>
        <begin position="367"/>
        <end position="395"/>
    </location>
</feature>
<feature type="transmembrane region" description="Helical" evidence="6">
    <location>
        <begin position="155"/>
        <end position="174"/>
    </location>
</feature>
<dbReference type="RefSeq" id="XP_049264886.1">
    <property type="nucleotide sequence ID" value="XM_049405500.1"/>
</dbReference>
<dbReference type="GeneID" id="73468617"/>
<dbReference type="PANTHER" id="PTHR22950:SF224">
    <property type="entry name" value="VACUOLAR AMINO ACID TRANSPORTER 7"/>
    <property type="match status" value="1"/>
</dbReference>
<dbReference type="GO" id="GO:0005290">
    <property type="term" value="F:L-histidine transmembrane transporter activity"/>
    <property type="evidence" value="ECO:0007669"/>
    <property type="project" value="TreeGrafter"/>
</dbReference>
<dbReference type="AlphaFoldDB" id="A0A8J5V3J2"/>
<dbReference type="Proteomes" id="UP000694255">
    <property type="component" value="Unassembled WGS sequence"/>
</dbReference>
<dbReference type="GO" id="GO:0000329">
    <property type="term" value="C:fungal-type vacuole membrane"/>
    <property type="evidence" value="ECO:0007669"/>
    <property type="project" value="TreeGrafter"/>
</dbReference>
<dbReference type="InterPro" id="IPR010400">
    <property type="entry name" value="PITH_dom"/>
</dbReference>
<feature type="transmembrane region" description="Helical" evidence="6">
    <location>
        <begin position="125"/>
        <end position="143"/>
    </location>
</feature>
<reference evidence="8 9" key="1">
    <citation type="journal article" date="2021" name="DNA Res.">
        <title>Genome analysis of Candida subhashii reveals its hybrid nature and dual mitochondrial genome conformations.</title>
        <authorList>
            <person name="Mixao V."/>
            <person name="Hegedusova E."/>
            <person name="Saus E."/>
            <person name="Pryszcz L.P."/>
            <person name="Cillingova A."/>
            <person name="Nosek J."/>
            <person name="Gabaldon T."/>
        </authorList>
    </citation>
    <scope>NUCLEOTIDE SEQUENCE [LARGE SCALE GENOMIC DNA]</scope>
    <source>
        <strain evidence="8 9">CBS 10753</strain>
    </source>
</reference>
<dbReference type="OrthoDB" id="438545at2759"/>
<evidence type="ECO:0000256" key="1">
    <source>
        <dbReference type="ARBA" id="ARBA00004141"/>
    </source>
</evidence>
<evidence type="ECO:0000313" key="8">
    <source>
        <dbReference type="EMBL" id="KAG7664654.1"/>
    </source>
</evidence>
<keyword evidence="9" id="KW-1185">Reference proteome</keyword>
<keyword evidence="4 6" id="KW-1133">Transmembrane helix</keyword>
<evidence type="ECO:0000259" key="7">
    <source>
        <dbReference type="PROSITE" id="PS51532"/>
    </source>
</evidence>
<feature type="domain" description="PITH" evidence="7">
    <location>
        <begin position="447"/>
        <end position="641"/>
    </location>
</feature>
<dbReference type="Pfam" id="PF01490">
    <property type="entry name" value="Aa_trans"/>
    <property type="match status" value="1"/>
</dbReference>
<feature type="transmembrane region" description="Helical" evidence="6">
    <location>
        <begin position="273"/>
        <end position="290"/>
    </location>
</feature>
<dbReference type="GO" id="GO:0061459">
    <property type="term" value="F:L-arginine transmembrane transporter activity"/>
    <property type="evidence" value="ECO:0007669"/>
    <property type="project" value="TreeGrafter"/>
</dbReference>
<keyword evidence="3 6" id="KW-0812">Transmembrane</keyword>
<comment type="subcellular location">
    <subcellularLocation>
        <location evidence="1">Membrane</location>
        <topology evidence="1">Multi-pass membrane protein</topology>
    </subcellularLocation>
</comment>
<feature type="transmembrane region" description="Helical" evidence="6">
    <location>
        <begin position="230"/>
        <end position="253"/>
    </location>
</feature>
<evidence type="ECO:0000256" key="2">
    <source>
        <dbReference type="ARBA" id="ARBA00008066"/>
    </source>
</evidence>
<comment type="caution">
    <text evidence="8">The sequence shown here is derived from an EMBL/GenBank/DDBJ whole genome shotgun (WGS) entry which is preliminary data.</text>
</comment>
<accession>A0A8J5V3J2</accession>
<dbReference type="PROSITE" id="PS51532">
    <property type="entry name" value="PITH"/>
    <property type="match status" value="1"/>
</dbReference>
<dbReference type="GO" id="GO:0015189">
    <property type="term" value="F:L-lysine transmembrane transporter activity"/>
    <property type="evidence" value="ECO:0007669"/>
    <property type="project" value="TreeGrafter"/>
</dbReference>
<dbReference type="EMBL" id="JAGSYN010000068">
    <property type="protein sequence ID" value="KAG7664654.1"/>
    <property type="molecule type" value="Genomic_DNA"/>
</dbReference>
<feature type="transmembrane region" description="Helical" evidence="6">
    <location>
        <begin position="83"/>
        <end position="105"/>
    </location>
</feature>
<evidence type="ECO:0000256" key="3">
    <source>
        <dbReference type="ARBA" id="ARBA00022692"/>
    </source>
</evidence>
<evidence type="ECO:0000313" key="9">
    <source>
        <dbReference type="Proteomes" id="UP000694255"/>
    </source>
</evidence>
<evidence type="ECO:0000256" key="6">
    <source>
        <dbReference type="SAM" id="Phobius"/>
    </source>
</evidence>
<dbReference type="Pfam" id="PF06201">
    <property type="entry name" value="PITH"/>
    <property type="match status" value="1"/>
</dbReference>
<feature type="transmembrane region" description="Helical" evidence="6">
    <location>
        <begin position="38"/>
        <end position="62"/>
    </location>
</feature>
<protein>
    <submittedName>
        <fullName evidence="8">AVT7</fullName>
    </submittedName>
</protein>
<feature type="transmembrane region" description="Helical" evidence="6">
    <location>
        <begin position="341"/>
        <end position="361"/>
    </location>
</feature>
<evidence type="ECO:0000256" key="5">
    <source>
        <dbReference type="ARBA" id="ARBA00023136"/>
    </source>
</evidence>
<keyword evidence="5 6" id="KW-0472">Membrane</keyword>
<dbReference type="PANTHER" id="PTHR22950">
    <property type="entry name" value="AMINO ACID TRANSPORTER"/>
    <property type="match status" value="1"/>
</dbReference>
<dbReference type="GO" id="GO:0005313">
    <property type="term" value="F:L-glutamate transmembrane transporter activity"/>
    <property type="evidence" value="ECO:0007669"/>
    <property type="project" value="TreeGrafter"/>
</dbReference>